<evidence type="ECO:0000256" key="6">
    <source>
        <dbReference type="ARBA" id="ARBA00023235"/>
    </source>
</evidence>
<comment type="catalytic activity">
    <reaction evidence="1">
        <text>D-maltose = alpha,alpha-trehalose</text>
        <dbReference type="Rhea" id="RHEA:15145"/>
        <dbReference type="ChEBI" id="CHEBI:16551"/>
        <dbReference type="ChEBI" id="CHEBI:17306"/>
        <dbReference type="EC" id="5.4.99.16"/>
    </reaction>
</comment>
<dbReference type="eggNOG" id="COG0366">
    <property type="taxonomic scope" value="Bacteria"/>
</dbReference>
<keyword evidence="4" id="KW-0479">Metal-binding</keyword>
<comment type="similarity">
    <text evidence="2">Belongs to the glycosyl hydrolase 13 family. TreS subfamily.</text>
</comment>
<proteinExistence type="inferred from homology"/>
<evidence type="ECO:0000256" key="2">
    <source>
        <dbReference type="ARBA" id="ARBA00005496"/>
    </source>
</evidence>
<dbReference type="InterPro" id="IPR012810">
    <property type="entry name" value="TreS/a-amylase_N"/>
</dbReference>
<evidence type="ECO:0000256" key="7">
    <source>
        <dbReference type="ARBA" id="ARBA00031378"/>
    </source>
</evidence>
<keyword evidence="6 9" id="KW-0413">Isomerase</keyword>
<evidence type="ECO:0000256" key="5">
    <source>
        <dbReference type="ARBA" id="ARBA00022837"/>
    </source>
</evidence>
<evidence type="ECO:0000313" key="10">
    <source>
        <dbReference type="Proteomes" id="UP000002440"/>
    </source>
</evidence>
<dbReference type="GO" id="GO:0047471">
    <property type="term" value="F:maltose alpha-D-glucosyltransferase activity"/>
    <property type="evidence" value="ECO:0007669"/>
    <property type="project" value="UniProtKB-EC"/>
</dbReference>
<protein>
    <recommendedName>
        <fullName evidence="3">maltose alpha-D-glucosyltransferase</fullName>
        <ecNumber evidence="3">5.4.99.16</ecNumber>
    </recommendedName>
    <alternativeName>
        <fullName evidence="7">Maltose alpha-D-glucosyltransferase</fullName>
    </alternativeName>
</protein>
<dbReference type="SMART" id="SM00642">
    <property type="entry name" value="Aamy"/>
    <property type="match status" value="1"/>
</dbReference>
<dbReference type="FunFam" id="3.20.20.80:FF:000055">
    <property type="entry name" value="Trehalose synthase"/>
    <property type="match status" value="1"/>
</dbReference>
<evidence type="ECO:0000259" key="8">
    <source>
        <dbReference type="SMART" id="SM00642"/>
    </source>
</evidence>
<sequence length="1134" mass="128938">MNKRQLQGKLKAEKDLRFNDDPLWYKDAVIYQVHVKSFFDANNDGIGDFAGLIRKLDYIVELGVNTIWLLPFYPSPRRDDGYDIAEYKGVHPDYGTLFDVKRFIVEAHKRKLRVITELIINHTSDQHPWFQRARRAKPGSAARNFYVWSDTDTAYSQTRIIFTDTEKSNWTWDPVAGAYYWHRFFSHQPDLNFDNPRVFKAIISIMRFWLDLGVDGLRLDAVPYLIEREGTSNENLPETHEILKRIRSEIDQNYPDRMLLAEANMWPEDVQEYFGDGSNECHMAFHFPLMPRMYLALAQEDRFPISDILRQTPEIPPTCQWAIFLRNHDELTLEMVTDKERAYMLNFYATESRARLNVGIRRRLAPLLQRDRRRLELLNSLLLSMPGTPVIYYGDEIGMGDNIHLGDRDGVRTPMQWSPDRNGGFSHADPARLVLPPIMDTQYGYHAINVEAQSSDPHSLLNWMRRLLAIRKQYHAFGRGSMRLLYPNNRKILSYLRTHIPGGESADEEQIILCVANISSTAQAVELDLAEFSGYDPMEMMGGSVFPRIGQQPYVLTLGAYDFYWFRLTKNRQPLNGAGEQDGSLPEYLTLVLNQQLTSLFAPQLRRTMEQDILPAYLPCQRWYAGKQKDTLAAIQLTLLGVLDAIDPAEPPFLLAQVETSTATGADQYFLPMGVVSDEQEMPALVRRLALANVRRGPRVGALTDAFALDGFVRAVLHHLRSDSTLDSEQGSIHFNSTASLHQVDFKTELEIRRTDQEQSNSSLIINDLAVMKLLRRVQPGINPELEVARHLAKVGYANTPPLLGDVTFIDADGMPHTQVIMQAFVHNQGNAWQWTLDRLNRLLHDNLSADLMKQALAVDDASPLKELTNFAAMLGQRLAELHIALTKDTDNPSFSPEIFSAAQVETWRDKLHEQADDVLALLDRGPWSGDADAQHASAICSRREQLFQAIDELVQHVVGQPRIRIHSDFHLGQVLMISGDVMIIDFEGEPARSLEQRRQKDHPFRDVAGLLRSFSYAAAHVEKSDMGKPAGEHAERRQGLLRDYEGCSKRAFMQAYFAHSHLPPTSQAPDSAPVLAEELPAGDQAILNLCLLEKVIYEIAYEAANRPAWIGIPMRGLLGLLDEMRADGNPEQP</sequence>
<dbReference type="InterPro" id="IPR006047">
    <property type="entry name" value="GH13_cat_dom"/>
</dbReference>
<dbReference type="HOGENOM" id="CLU_007635_0_1_4"/>
<name>Q1H1F1_METFK</name>
<evidence type="ECO:0000256" key="4">
    <source>
        <dbReference type="ARBA" id="ARBA00022723"/>
    </source>
</evidence>
<dbReference type="Pfam" id="PF16657">
    <property type="entry name" value="Malt_amylase_C"/>
    <property type="match status" value="1"/>
</dbReference>
<dbReference type="GO" id="GO:0046872">
    <property type="term" value="F:metal ion binding"/>
    <property type="evidence" value="ECO:0007669"/>
    <property type="project" value="UniProtKB-KW"/>
</dbReference>
<dbReference type="Proteomes" id="UP000002440">
    <property type="component" value="Chromosome"/>
</dbReference>
<evidence type="ECO:0000256" key="3">
    <source>
        <dbReference type="ARBA" id="ARBA00012619"/>
    </source>
</evidence>
<dbReference type="RefSeq" id="WP_011479640.1">
    <property type="nucleotide sequence ID" value="NC_007947.1"/>
</dbReference>
<dbReference type="PANTHER" id="PTHR10357">
    <property type="entry name" value="ALPHA-AMYLASE FAMILY MEMBER"/>
    <property type="match status" value="1"/>
</dbReference>
<dbReference type="AlphaFoldDB" id="Q1H1F1"/>
<keyword evidence="5" id="KW-0106">Calcium</keyword>
<dbReference type="InterPro" id="IPR032091">
    <property type="entry name" value="Malt_amylase-like_C"/>
</dbReference>
<dbReference type="Pfam" id="PF00128">
    <property type="entry name" value="Alpha-amylase"/>
    <property type="match status" value="1"/>
</dbReference>
<reference evidence="9 10" key="1">
    <citation type="submission" date="2006-03" db="EMBL/GenBank/DDBJ databases">
        <title>Complete sequence of Methylobacillus flagellatus KT.</title>
        <authorList>
            <consortium name="US DOE Joint Genome Institute"/>
            <person name="Copeland A."/>
            <person name="Lucas S."/>
            <person name="Lapidus A."/>
            <person name="Barry K."/>
            <person name="Detter J.C."/>
            <person name="Glavina del Rio T."/>
            <person name="Hammon N."/>
            <person name="Israni S."/>
            <person name="Dalin E."/>
            <person name="Tice H."/>
            <person name="Pitluck S."/>
            <person name="Brettin T."/>
            <person name="Bruce D."/>
            <person name="Han C."/>
            <person name="Tapia R."/>
            <person name="Saunders E."/>
            <person name="Gilna P."/>
            <person name="Schmutz J."/>
            <person name="Larimer F."/>
            <person name="Land M."/>
            <person name="Kyrpides N."/>
            <person name="Anderson I."/>
            <person name="Richardson P."/>
        </authorList>
    </citation>
    <scope>NUCLEOTIDE SEQUENCE [LARGE SCALE GENOMIC DNA]</scope>
    <source>
        <strain evidence="10">KT / ATCC 51484 / DSM 6875</strain>
    </source>
</reference>
<dbReference type="GO" id="GO:0005975">
    <property type="term" value="P:carbohydrate metabolic process"/>
    <property type="evidence" value="ECO:0007669"/>
    <property type="project" value="InterPro"/>
</dbReference>
<dbReference type="SUPFAM" id="SSF51011">
    <property type="entry name" value="Glycosyl hydrolase domain"/>
    <property type="match status" value="1"/>
</dbReference>
<dbReference type="OrthoDB" id="9805159at2"/>
<dbReference type="CDD" id="cd11334">
    <property type="entry name" value="AmyAc_TreS"/>
    <property type="match status" value="1"/>
</dbReference>
<evidence type="ECO:0000313" key="9">
    <source>
        <dbReference type="EMBL" id="ABE49686.1"/>
    </source>
</evidence>
<dbReference type="EC" id="5.4.99.16" evidence="3"/>
<feature type="domain" description="Glycosyl hydrolase family 13 catalytic" evidence="8">
    <location>
        <begin position="32"/>
        <end position="432"/>
    </location>
</feature>
<keyword evidence="10" id="KW-1185">Reference proteome</keyword>
<dbReference type="Gene3D" id="2.60.40.1180">
    <property type="entry name" value="Golgi alpha-mannosidase II"/>
    <property type="match status" value="1"/>
</dbReference>
<dbReference type="Gene3D" id="3.90.1200.10">
    <property type="match status" value="1"/>
</dbReference>
<dbReference type="KEGG" id="mfa:Mfla_1418"/>
<dbReference type="PANTHER" id="PTHR10357:SF219">
    <property type="entry name" value="MALTOSE ALPHA-D-GLUCOSYLTRANSFERASE"/>
    <property type="match status" value="1"/>
</dbReference>
<dbReference type="Gene3D" id="3.20.20.80">
    <property type="entry name" value="Glycosidases"/>
    <property type="match status" value="1"/>
</dbReference>
<dbReference type="InterPro" id="IPR011009">
    <property type="entry name" value="Kinase-like_dom_sf"/>
</dbReference>
<gene>
    <name evidence="9" type="ordered locus">Mfla_1418</name>
</gene>
<dbReference type="eggNOG" id="COG3281">
    <property type="taxonomic scope" value="Bacteria"/>
</dbReference>
<evidence type="ECO:0000256" key="1">
    <source>
        <dbReference type="ARBA" id="ARBA00001595"/>
    </source>
</evidence>
<dbReference type="SUPFAM" id="SSF56112">
    <property type="entry name" value="Protein kinase-like (PK-like)"/>
    <property type="match status" value="1"/>
</dbReference>
<dbReference type="EMBL" id="CP000284">
    <property type="protein sequence ID" value="ABE49686.1"/>
    <property type="molecule type" value="Genomic_DNA"/>
</dbReference>
<organism evidence="9 10">
    <name type="scientific">Methylobacillus flagellatus (strain ATCC 51484 / DSM 6875 / VKM B-1610 / KT)</name>
    <dbReference type="NCBI Taxonomy" id="265072"/>
    <lineage>
        <taxon>Bacteria</taxon>
        <taxon>Pseudomonadati</taxon>
        <taxon>Pseudomonadota</taxon>
        <taxon>Betaproteobacteria</taxon>
        <taxon>Nitrosomonadales</taxon>
        <taxon>Methylophilaceae</taxon>
        <taxon>Methylobacillus</taxon>
    </lineage>
</organism>
<dbReference type="Gene3D" id="3.90.400.10">
    <property type="entry name" value="Oligo-1,6-glucosidase, Domain 2"/>
    <property type="match status" value="1"/>
</dbReference>
<dbReference type="InterPro" id="IPR012811">
    <property type="entry name" value="TreS_maltokin_C_dom"/>
</dbReference>
<dbReference type="SUPFAM" id="SSF51445">
    <property type="entry name" value="(Trans)glycosidases"/>
    <property type="match status" value="1"/>
</dbReference>
<dbReference type="InterPro" id="IPR045857">
    <property type="entry name" value="O16G_dom_2"/>
</dbReference>
<dbReference type="InterPro" id="IPR017853">
    <property type="entry name" value="GH"/>
</dbReference>
<dbReference type="InterPro" id="IPR013780">
    <property type="entry name" value="Glyco_hydro_b"/>
</dbReference>
<dbReference type="NCBIfam" id="TIGR02457">
    <property type="entry name" value="TreS_Cterm"/>
    <property type="match status" value="1"/>
</dbReference>
<accession>Q1H1F1</accession>
<dbReference type="CAZy" id="GH13">
    <property type="family name" value="Glycoside Hydrolase Family 13"/>
</dbReference>
<dbReference type="STRING" id="265072.Mfla_1418"/>
<dbReference type="NCBIfam" id="TIGR02456">
    <property type="entry name" value="treS_nterm"/>
    <property type="match status" value="1"/>
</dbReference>